<keyword evidence="2" id="KW-1133">Transmembrane helix</keyword>
<keyword evidence="2" id="KW-0812">Transmembrane</keyword>
<reference evidence="3" key="1">
    <citation type="submission" date="2022-03" db="EMBL/GenBank/DDBJ databases">
        <title>Genome Identification and Characterization of new species Bdellovibrio reynosense LBG001 sp. nov. from a Mexico soil sample.</title>
        <authorList>
            <person name="Camilli A."/>
            <person name="Ajao Y."/>
            <person name="Guo X."/>
        </authorList>
    </citation>
    <scope>NUCLEOTIDE SEQUENCE</scope>
    <source>
        <strain evidence="3">LBG001</strain>
    </source>
</reference>
<keyword evidence="2" id="KW-0472">Membrane</keyword>
<evidence type="ECO:0000313" key="4">
    <source>
        <dbReference type="Proteomes" id="UP000830116"/>
    </source>
</evidence>
<dbReference type="Proteomes" id="UP000830116">
    <property type="component" value="Chromosome"/>
</dbReference>
<gene>
    <name evidence="3" type="ORF">MNR06_05380</name>
</gene>
<protein>
    <recommendedName>
        <fullName evidence="5">Phage holin family protein</fullName>
    </recommendedName>
</protein>
<feature type="transmembrane region" description="Helical" evidence="2">
    <location>
        <begin position="77"/>
        <end position="103"/>
    </location>
</feature>
<feature type="region of interest" description="Disordered" evidence="1">
    <location>
        <begin position="172"/>
        <end position="197"/>
    </location>
</feature>
<evidence type="ECO:0000256" key="1">
    <source>
        <dbReference type="SAM" id="MobiDB-lite"/>
    </source>
</evidence>
<feature type="transmembrane region" description="Helical" evidence="2">
    <location>
        <begin position="43"/>
        <end position="65"/>
    </location>
</feature>
<organism evidence="3 4">
    <name type="scientific">Bdellovibrio reynosensis</name>
    <dbReference type="NCBI Taxonomy" id="2835041"/>
    <lineage>
        <taxon>Bacteria</taxon>
        <taxon>Pseudomonadati</taxon>
        <taxon>Bdellovibrionota</taxon>
        <taxon>Bdellovibrionia</taxon>
        <taxon>Bdellovibrionales</taxon>
        <taxon>Pseudobdellovibrionaceae</taxon>
        <taxon>Bdellovibrio</taxon>
    </lineage>
</organism>
<evidence type="ECO:0008006" key="5">
    <source>
        <dbReference type="Google" id="ProtNLM"/>
    </source>
</evidence>
<evidence type="ECO:0000313" key="3">
    <source>
        <dbReference type="EMBL" id="UOF02381.1"/>
    </source>
</evidence>
<sequence>MHWLGMIAKFLFSRMSSSNRPHKSLKDSAVEVFEEISKKSRKIVTLSIMAIGGVLLFVAGFFIALLNLTMQYDRVGYVSFTATLGAGVGLMVVAAAMFAWIFLGAWPGASDTRKAVKKAKKEVKDFKDRAAETPNTLEGAISLLVLDYVKERQEKRDMYAAARASRVSTLSAEERMNIHEEPGIEREPHRNSPDSIH</sequence>
<keyword evidence="4" id="KW-1185">Reference proteome</keyword>
<name>A0ABY4CF26_9BACT</name>
<dbReference type="RefSeq" id="WP_243539690.1">
    <property type="nucleotide sequence ID" value="NZ_CP093442.1"/>
</dbReference>
<dbReference type="EMBL" id="CP093442">
    <property type="protein sequence ID" value="UOF02381.1"/>
    <property type="molecule type" value="Genomic_DNA"/>
</dbReference>
<proteinExistence type="predicted"/>
<accession>A0ABY4CF26</accession>
<evidence type="ECO:0000256" key="2">
    <source>
        <dbReference type="SAM" id="Phobius"/>
    </source>
</evidence>